<feature type="domain" description="Peptidase S9 prolyl oligopeptidase catalytic" evidence="5">
    <location>
        <begin position="981"/>
        <end position="1056"/>
    </location>
</feature>
<comment type="similarity">
    <text evidence="2">Belongs to the glycosyl hydrolase 33 family.</text>
</comment>
<keyword evidence="8" id="KW-1185">Reference proteome</keyword>
<dbReference type="EMBL" id="NIZW01000011">
    <property type="protein sequence ID" value="PHQ34514.1"/>
    <property type="molecule type" value="Genomic_DNA"/>
</dbReference>
<dbReference type="InterPro" id="IPR026856">
    <property type="entry name" value="Sialidase_fam"/>
</dbReference>
<dbReference type="GO" id="GO:0016020">
    <property type="term" value="C:membrane"/>
    <property type="evidence" value="ECO:0007669"/>
    <property type="project" value="TreeGrafter"/>
</dbReference>
<sequence>MFFSKMTSFATPAILAGLLTCTTVLAERPPTGVPEGVEKVLRIEPRPGNGRNSEGDFVRLKDGRLLLVYTKFIGTGDHAPAELVSRVSEDGGVTWTSDDESVIERGEEDANLMSVSLLRFQDGRIGLFYIRKYDPTPEAKHLFLDDILMRTSLDEGVSWSEPTRIVPKDTPSYSVLNNDRVIQLRSGRLVVPLAVHYRVGWPGYRKSAEMVCYLSDDGGTTWQRSTSALSSKSLAQEPGVVELSDGRLMMFCRSGKFQLLSYSDDQGDTWSDLTPSTFTQPTVSPASIERIPSSGDLLMLWNNGDDELAMKKPVGRRPFTAAISKDDGQTWQNIHNVGTDPEGWYCYTAIEFVDEHVLLAHCEYPRLNSLQLTRIPVSWFYQGDDVSADQGQDADNSPQSTLDYSVSLEVAHQGFDGKECWVHARVGAIPGDDGEPTAVMTTQKLLLSGSDVFYRLHESRKPAGADAWSELSPIDSFSRQKVQGDVTPRGGEAAPELLKEGDETTVCDFVPQWHAASQRLLGIGQTVWYRNNRVMHVRPRGIAYAVVDPKDQQWNDWKVVELPDEPRFRNAGSGSAQRVDLPGGDVLVPVYCKEPDRKQFSTLIVCCRFDGETLHYIEHGNAMTIPVERGMAEPSLTHFDGRFYMTIRNDQHGYVATSDDGLHFDEPRSWRFDDGEDLGSYNTQQHWVTHSNGLFLVYTRRGANNDHVFRNRAPLFIAQVDPQKLCVIRSTERVLVPEHGARLGNFGVTRVSQDETWVSVTEWMQPAGVEKHGSDNRIFIAKLKWSQPNELASMEHNPGLEADPTAYCQPPRELAKELGDCRSPLIFEDGTRVTKASNWPRRREEIRSRWESSMGEWPALISDPQVKILETAKVDSLTKHTVEFQWTPTERTTGYLLIPDTPTSASRKLPAVLAVYYEPETAIGEGKPHRDFALQLARRGFVTLSIGTTDASQAKTYSLYHPSIDDASVQPLSMLACAAANAWQVLADRPEVDGDRIGVVGHSFGGKWAMFAACLSERFACGVWSDPGIVFDESMSGVNYWEPWYLGYHPRPWRSRGMITDDNPAKGLYPHLVSDGHDLHELHALMAPRPFLVSGGSADPIHRWTALNHSVAVNQLLGHDDRVAMTNRADHSPNADSNSLIYAFFDKHLAKNRQASNDESN</sequence>
<dbReference type="GeneID" id="90609508"/>
<dbReference type="Proteomes" id="UP000225740">
    <property type="component" value="Unassembled WGS sequence"/>
</dbReference>
<dbReference type="Pfam" id="PF00326">
    <property type="entry name" value="Peptidase_S9"/>
    <property type="match status" value="1"/>
</dbReference>
<reference evidence="7 8" key="1">
    <citation type="submission" date="2017-06" db="EMBL/GenBank/DDBJ databases">
        <title>Description of Rhodopirellula bahusiensis sp. nov.</title>
        <authorList>
            <person name="Kizina J."/>
            <person name="Harder J."/>
        </authorList>
    </citation>
    <scope>NUCLEOTIDE SEQUENCE [LARGE SCALE GENOMIC DNA]</scope>
    <source>
        <strain evidence="7 8">SWK21</strain>
    </source>
</reference>
<evidence type="ECO:0000313" key="8">
    <source>
        <dbReference type="Proteomes" id="UP000225740"/>
    </source>
</evidence>
<feature type="chain" id="PRO_5013558452" description="exo-alpha-sialidase" evidence="4">
    <location>
        <begin position="27"/>
        <end position="1161"/>
    </location>
</feature>
<dbReference type="GO" id="GO:0006689">
    <property type="term" value="P:ganglioside catabolic process"/>
    <property type="evidence" value="ECO:0007669"/>
    <property type="project" value="TreeGrafter"/>
</dbReference>
<dbReference type="InterPro" id="IPR011040">
    <property type="entry name" value="Sialidase"/>
</dbReference>
<dbReference type="SUPFAM" id="SSF50939">
    <property type="entry name" value="Sialidases"/>
    <property type="match status" value="2"/>
</dbReference>
<feature type="signal peptide" evidence="4">
    <location>
        <begin position="1"/>
        <end position="26"/>
    </location>
</feature>
<dbReference type="GO" id="GO:0009313">
    <property type="term" value="P:oligosaccharide catabolic process"/>
    <property type="evidence" value="ECO:0007669"/>
    <property type="project" value="TreeGrafter"/>
</dbReference>
<dbReference type="PANTHER" id="PTHR10628">
    <property type="entry name" value="SIALIDASE"/>
    <property type="match status" value="1"/>
</dbReference>
<keyword evidence="4" id="KW-0732">Signal</keyword>
<dbReference type="Gene3D" id="2.120.10.10">
    <property type="match status" value="2"/>
</dbReference>
<comment type="catalytic activity">
    <reaction evidence="1">
        <text>Hydrolysis of alpha-(2-&gt;3)-, alpha-(2-&gt;6)-, alpha-(2-&gt;8)- glycosidic linkages of terminal sialic acid residues in oligosaccharides, glycoproteins, glycolipids, colominic acid and synthetic substrates.</text>
        <dbReference type="EC" id="3.2.1.18"/>
    </reaction>
</comment>
<accession>A0A2G1W652</accession>
<dbReference type="OrthoDB" id="263988at2"/>
<dbReference type="AlphaFoldDB" id="A0A2G1W652"/>
<evidence type="ECO:0000313" key="7">
    <source>
        <dbReference type="EMBL" id="PHQ34514.1"/>
    </source>
</evidence>
<evidence type="ECO:0000256" key="1">
    <source>
        <dbReference type="ARBA" id="ARBA00000427"/>
    </source>
</evidence>
<name>A0A2G1W652_9BACT</name>
<dbReference type="GO" id="GO:0008236">
    <property type="term" value="F:serine-type peptidase activity"/>
    <property type="evidence" value="ECO:0007669"/>
    <property type="project" value="InterPro"/>
</dbReference>
<dbReference type="Pfam" id="PF13088">
    <property type="entry name" value="BNR_2"/>
    <property type="match status" value="1"/>
</dbReference>
<dbReference type="InterPro" id="IPR036278">
    <property type="entry name" value="Sialidase_sf"/>
</dbReference>
<dbReference type="CDD" id="cd15482">
    <property type="entry name" value="Sialidase_non-viral"/>
    <property type="match status" value="1"/>
</dbReference>
<protein>
    <recommendedName>
        <fullName evidence="3">exo-alpha-sialidase</fullName>
        <ecNumber evidence="3">3.2.1.18</ecNumber>
    </recommendedName>
</protein>
<dbReference type="GO" id="GO:0005737">
    <property type="term" value="C:cytoplasm"/>
    <property type="evidence" value="ECO:0007669"/>
    <property type="project" value="TreeGrafter"/>
</dbReference>
<feature type="domain" description="Sialidase" evidence="6">
    <location>
        <begin position="107"/>
        <end position="349"/>
    </location>
</feature>
<dbReference type="GO" id="GO:0004308">
    <property type="term" value="F:exo-alpha-sialidase activity"/>
    <property type="evidence" value="ECO:0007669"/>
    <property type="project" value="UniProtKB-EC"/>
</dbReference>
<dbReference type="SUPFAM" id="SSF53474">
    <property type="entry name" value="alpha/beta-Hydrolases"/>
    <property type="match status" value="1"/>
</dbReference>
<comment type="caution">
    <text evidence="7">The sequence shown here is derived from an EMBL/GenBank/DDBJ whole genome shotgun (WGS) entry which is preliminary data.</text>
</comment>
<dbReference type="Gene3D" id="3.40.50.1820">
    <property type="entry name" value="alpha/beta hydrolase"/>
    <property type="match status" value="1"/>
</dbReference>
<evidence type="ECO:0000256" key="2">
    <source>
        <dbReference type="ARBA" id="ARBA00009348"/>
    </source>
</evidence>
<dbReference type="PANTHER" id="PTHR10628:SF30">
    <property type="entry name" value="EXO-ALPHA-SIALIDASE"/>
    <property type="match status" value="1"/>
</dbReference>
<dbReference type="RefSeq" id="WP_099261652.1">
    <property type="nucleotide sequence ID" value="NZ_NIZW01000011.1"/>
</dbReference>
<evidence type="ECO:0000259" key="6">
    <source>
        <dbReference type="Pfam" id="PF13088"/>
    </source>
</evidence>
<evidence type="ECO:0000256" key="4">
    <source>
        <dbReference type="SAM" id="SignalP"/>
    </source>
</evidence>
<gene>
    <name evidence="7" type="ORF">CEE69_15680</name>
</gene>
<dbReference type="EC" id="3.2.1.18" evidence="3"/>
<dbReference type="InterPro" id="IPR029058">
    <property type="entry name" value="AB_hydrolase_fold"/>
</dbReference>
<evidence type="ECO:0000256" key="3">
    <source>
        <dbReference type="ARBA" id="ARBA00012733"/>
    </source>
</evidence>
<proteinExistence type="inferred from homology"/>
<evidence type="ECO:0000259" key="5">
    <source>
        <dbReference type="Pfam" id="PF00326"/>
    </source>
</evidence>
<organism evidence="7 8">
    <name type="scientific">Rhodopirellula bahusiensis</name>
    <dbReference type="NCBI Taxonomy" id="2014065"/>
    <lineage>
        <taxon>Bacteria</taxon>
        <taxon>Pseudomonadati</taxon>
        <taxon>Planctomycetota</taxon>
        <taxon>Planctomycetia</taxon>
        <taxon>Pirellulales</taxon>
        <taxon>Pirellulaceae</taxon>
        <taxon>Rhodopirellula</taxon>
    </lineage>
</organism>
<dbReference type="GO" id="GO:0006508">
    <property type="term" value="P:proteolysis"/>
    <property type="evidence" value="ECO:0007669"/>
    <property type="project" value="InterPro"/>
</dbReference>
<dbReference type="InterPro" id="IPR001375">
    <property type="entry name" value="Peptidase_S9_cat"/>
</dbReference>